<evidence type="ECO:0000313" key="4">
    <source>
        <dbReference type="Proteomes" id="UP000640489"/>
    </source>
</evidence>
<feature type="transmembrane region" description="Helical" evidence="2">
    <location>
        <begin position="40"/>
        <end position="61"/>
    </location>
</feature>
<dbReference type="Proteomes" id="UP000640489">
    <property type="component" value="Unassembled WGS sequence"/>
</dbReference>
<evidence type="ECO:0000256" key="2">
    <source>
        <dbReference type="SAM" id="Phobius"/>
    </source>
</evidence>
<keyword evidence="2" id="KW-0472">Membrane</keyword>
<protein>
    <submittedName>
        <fullName evidence="3">Uncharacterized protein</fullName>
    </submittedName>
</protein>
<accession>A0A930VD22</accession>
<name>A0A930VD22_9ACTN</name>
<gene>
    <name evidence="3" type="ORF">ISU07_19120</name>
</gene>
<comment type="caution">
    <text evidence="3">The sequence shown here is derived from an EMBL/GenBank/DDBJ whole genome shotgun (WGS) entry which is preliminary data.</text>
</comment>
<evidence type="ECO:0000256" key="1">
    <source>
        <dbReference type="SAM" id="MobiDB-lite"/>
    </source>
</evidence>
<evidence type="ECO:0000313" key="3">
    <source>
        <dbReference type="EMBL" id="MBF4765249.1"/>
    </source>
</evidence>
<proteinExistence type="predicted"/>
<organism evidence="3 4">
    <name type="scientific">Nocardioides islandensis</name>
    <dbReference type="NCBI Taxonomy" id="433663"/>
    <lineage>
        <taxon>Bacteria</taxon>
        <taxon>Bacillati</taxon>
        <taxon>Actinomycetota</taxon>
        <taxon>Actinomycetes</taxon>
        <taxon>Propionibacteriales</taxon>
        <taxon>Nocardioidaceae</taxon>
        <taxon>Nocardioides</taxon>
    </lineage>
</organism>
<sequence length="271" mass="29431">MADLDRLLRPGISHAAADAVEPPDFAPIERRGVRRRRAHTVLAAAAVVVVLLGVAGGVRIFDADKSSAPHVVDQPPPRSLPAEDGVVEPGTYLVPSSTWSTVDYTITFPEGWRVRDQYIFDANSEQIDELSIEPFVVTKIYADACQGERGPQTQVGPGVDDLVDALLAQPGPAKTRVETTLGGYPATRVDLRVPDRLKTKNCFEGPGTGAQIWLNGPKNYLVLDPNGLLSIYVVDVDGQRAVFTSQTRPAYTSPEDRAELQQVLDSIHIEK</sequence>
<feature type="region of interest" description="Disordered" evidence="1">
    <location>
        <begin position="66"/>
        <end position="85"/>
    </location>
</feature>
<dbReference type="EMBL" id="JADKPN010000014">
    <property type="protein sequence ID" value="MBF4765249.1"/>
    <property type="molecule type" value="Genomic_DNA"/>
</dbReference>
<reference evidence="3" key="1">
    <citation type="submission" date="2020-11" db="EMBL/GenBank/DDBJ databases">
        <title>Nocardioides sp. nov., isolated from Soil of Cynanchum wilfordii Hemsley rhizosphere.</title>
        <authorList>
            <person name="Lee J.-S."/>
            <person name="Suh M.K."/>
            <person name="Kim J.-S."/>
        </authorList>
    </citation>
    <scope>NUCLEOTIDE SEQUENCE</scope>
    <source>
        <strain evidence="3">KCTC 19275</strain>
    </source>
</reference>
<dbReference type="AlphaFoldDB" id="A0A930VD22"/>
<keyword evidence="2" id="KW-1133">Transmembrane helix</keyword>
<keyword evidence="2" id="KW-0812">Transmembrane</keyword>
<dbReference type="RefSeq" id="WP_194708438.1">
    <property type="nucleotide sequence ID" value="NZ_JADKPN010000014.1"/>
</dbReference>
<keyword evidence="4" id="KW-1185">Reference proteome</keyword>